<keyword evidence="1" id="KW-1133">Transmembrane helix</keyword>
<feature type="transmembrane region" description="Helical" evidence="1">
    <location>
        <begin position="60"/>
        <end position="84"/>
    </location>
</feature>
<proteinExistence type="predicted"/>
<keyword evidence="1" id="KW-0812">Transmembrane</keyword>
<dbReference type="EMBL" id="MPUH01001071">
    <property type="protein sequence ID" value="OMJ70602.1"/>
    <property type="molecule type" value="Genomic_DNA"/>
</dbReference>
<accession>A0A1R2B1E7</accession>
<keyword evidence="3" id="KW-1185">Reference proteome</keyword>
<gene>
    <name evidence="2" type="ORF">SteCoe_31373</name>
</gene>
<evidence type="ECO:0000313" key="2">
    <source>
        <dbReference type="EMBL" id="OMJ70602.1"/>
    </source>
</evidence>
<evidence type="ECO:0000256" key="1">
    <source>
        <dbReference type="SAM" id="Phobius"/>
    </source>
</evidence>
<protein>
    <submittedName>
        <fullName evidence="2">Uncharacterized protein</fullName>
    </submittedName>
</protein>
<comment type="caution">
    <text evidence="2">The sequence shown here is derived from an EMBL/GenBank/DDBJ whole genome shotgun (WGS) entry which is preliminary data.</text>
</comment>
<organism evidence="2 3">
    <name type="scientific">Stentor coeruleus</name>
    <dbReference type="NCBI Taxonomy" id="5963"/>
    <lineage>
        <taxon>Eukaryota</taxon>
        <taxon>Sar</taxon>
        <taxon>Alveolata</taxon>
        <taxon>Ciliophora</taxon>
        <taxon>Postciliodesmatophora</taxon>
        <taxon>Heterotrichea</taxon>
        <taxon>Heterotrichida</taxon>
        <taxon>Stentoridae</taxon>
        <taxon>Stentor</taxon>
    </lineage>
</organism>
<reference evidence="2 3" key="1">
    <citation type="submission" date="2016-11" db="EMBL/GenBank/DDBJ databases">
        <title>The macronuclear genome of Stentor coeruleus: a giant cell with tiny introns.</title>
        <authorList>
            <person name="Slabodnick M."/>
            <person name="Ruby J.G."/>
            <person name="Reiff S.B."/>
            <person name="Swart E.C."/>
            <person name="Gosai S."/>
            <person name="Prabakaran S."/>
            <person name="Witkowska E."/>
            <person name="Larue G.E."/>
            <person name="Fisher S."/>
            <person name="Freeman R.M."/>
            <person name="Gunawardena J."/>
            <person name="Chu W."/>
            <person name="Stover N.A."/>
            <person name="Gregory B.D."/>
            <person name="Nowacki M."/>
            <person name="Derisi J."/>
            <person name="Roy S.W."/>
            <person name="Marshall W.F."/>
            <person name="Sood P."/>
        </authorList>
    </citation>
    <scope>NUCLEOTIDE SEQUENCE [LARGE SCALE GENOMIC DNA]</scope>
    <source>
        <strain evidence="2">WM001</strain>
    </source>
</reference>
<evidence type="ECO:0000313" key="3">
    <source>
        <dbReference type="Proteomes" id="UP000187209"/>
    </source>
</evidence>
<feature type="transmembrane region" description="Helical" evidence="1">
    <location>
        <begin position="90"/>
        <end position="108"/>
    </location>
</feature>
<keyword evidence="1" id="KW-0472">Membrane</keyword>
<dbReference type="Proteomes" id="UP000187209">
    <property type="component" value="Unassembled WGS sequence"/>
</dbReference>
<feature type="transmembrane region" description="Helical" evidence="1">
    <location>
        <begin position="175"/>
        <end position="202"/>
    </location>
</feature>
<dbReference type="AlphaFoldDB" id="A0A1R2B1E7"/>
<feature type="transmembrane region" description="Helical" evidence="1">
    <location>
        <begin position="140"/>
        <end position="163"/>
    </location>
</feature>
<name>A0A1R2B1E7_9CILI</name>
<dbReference type="OrthoDB" id="10505258at2759"/>
<sequence length="231" mass="26829">MRGKGNTSLEMTIDHDISVPKIRTPQPPFSKIFSGIFKESHMLVSIMLETVRPFPRFIRVLLLFTEIYIQLLLSCIFVCLWGSYKGIDFISLWVVFLSQIVTTLIGNITRTSSKPLEKAKDTQEFIAVTQRVEKKIKIRWFLIVFLCLMIIAFSCMYTVMFFARSSESQQNNAFIIIFVSMFLDLAFFQVIESFCITCVKFLSYKSRAMKKMNGFLKKARVWKSTNPDLDN</sequence>